<dbReference type="Pfam" id="PF08531">
    <property type="entry name" value="Bac_rhamnosid_N"/>
    <property type="match status" value="1"/>
</dbReference>
<dbReference type="EC" id="3.2.1.40" evidence="2"/>
<dbReference type="EMBL" id="DXCK01000118">
    <property type="protein sequence ID" value="HIZ02317.1"/>
    <property type="molecule type" value="Genomic_DNA"/>
</dbReference>
<dbReference type="Gene3D" id="2.60.120.260">
    <property type="entry name" value="Galactose-binding domain-like"/>
    <property type="match status" value="2"/>
</dbReference>
<dbReference type="Pfam" id="PF05592">
    <property type="entry name" value="Bac_rhamnosid"/>
    <property type="match status" value="1"/>
</dbReference>
<evidence type="ECO:0000259" key="5">
    <source>
        <dbReference type="Pfam" id="PF08531"/>
    </source>
</evidence>
<evidence type="ECO:0000259" key="7">
    <source>
        <dbReference type="Pfam" id="PF17390"/>
    </source>
</evidence>
<dbReference type="InterPro" id="IPR008928">
    <property type="entry name" value="6-hairpin_glycosidase_sf"/>
</dbReference>
<dbReference type="Pfam" id="PF17390">
    <property type="entry name" value="Bac_rhamnosid_C"/>
    <property type="match status" value="1"/>
</dbReference>
<feature type="domain" description="Alpha-L-rhamnosidase C-terminal" evidence="7">
    <location>
        <begin position="808"/>
        <end position="875"/>
    </location>
</feature>
<dbReference type="Gene3D" id="2.60.420.10">
    <property type="entry name" value="Maltose phosphorylase, domain 3"/>
    <property type="match status" value="1"/>
</dbReference>
<feature type="domain" description="Alpha-L-rhamnosidase six-hairpin glycosidase" evidence="6">
    <location>
        <begin position="456"/>
        <end position="800"/>
    </location>
</feature>
<dbReference type="InterPro" id="IPR013737">
    <property type="entry name" value="Bac_rhamnosid_N"/>
</dbReference>
<evidence type="ECO:0000313" key="9">
    <source>
        <dbReference type="Proteomes" id="UP000824023"/>
    </source>
</evidence>
<dbReference type="SUPFAM" id="SSF48208">
    <property type="entry name" value="Six-hairpin glycosidases"/>
    <property type="match status" value="1"/>
</dbReference>
<dbReference type="AlphaFoldDB" id="A0A9D2CXQ3"/>
<dbReference type="Pfam" id="PF25788">
    <property type="entry name" value="Ig_Rha78A_N"/>
    <property type="match status" value="1"/>
</dbReference>
<comment type="catalytic activity">
    <reaction evidence="1">
        <text>Hydrolysis of terminal non-reducing alpha-L-rhamnose residues in alpha-L-rhamnosides.</text>
        <dbReference type="EC" id="3.2.1.40"/>
    </reaction>
</comment>
<dbReference type="PANTHER" id="PTHR33307">
    <property type="entry name" value="ALPHA-RHAMNOSIDASE (EUROFUNG)"/>
    <property type="match status" value="1"/>
</dbReference>
<dbReference type="Gene3D" id="1.50.10.10">
    <property type="match status" value="1"/>
</dbReference>
<dbReference type="GO" id="GO:0030596">
    <property type="term" value="F:alpha-L-rhamnosidase activity"/>
    <property type="evidence" value="ECO:0007669"/>
    <property type="project" value="UniProtKB-EC"/>
</dbReference>
<dbReference type="InterPro" id="IPR016007">
    <property type="entry name" value="Alpha_rhamnosid"/>
</dbReference>
<name>A0A9D2CXQ3_9BACE</name>
<dbReference type="InterPro" id="IPR008979">
    <property type="entry name" value="Galactose-bd-like_sf"/>
</dbReference>
<reference evidence="8" key="2">
    <citation type="submission" date="2021-04" db="EMBL/GenBank/DDBJ databases">
        <authorList>
            <person name="Gilroy R."/>
        </authorList>
    </citation>
    <scope>NUCLEOTIDE SEQUENCE</scope>
    <source>
        <strain evidence="8">ChiHjej12B11-24981</strain>
    </source>
</reference>
<feature type="domain" description="Bacterial alpha-L-rhamnosidase N-terminal" evidence="5">
    <location>
        <begin position="172"/>
        <end position="339"/>
    </location>
</feature>
<proteinExistence type="predicted"/>
<accession>A0A9D2CXQ3</accession>
<evidence type="ECO:0000259" key="6">
    <source>
        <dbReference type="Pfam" id="PF17389"/>
    </source>
</evidence>
<dbReference type="InterPro" id="IPR008902">
    <property type="entry name" value="Rhamnosid_concanavalin"/>
</dbReference>
<dbReference type="PANTHER" id="PTHR33307:SF6">
    <property type="entry name" value="ALPHA-RHAMNOSIDASE (EUROFUNG)-RELATED"/>
    <property type="match status" value="1"/>
</dbReference>
<feature type="domain" description="Alpha-L-rhamnosidase concanavalin-like" evidence="4">
    <location>
        <begin position="351"/>
        <end position="451"/>
    </location>
</feature>
<dbReference type="Proteomes" id="UP000824023">
    <property type="component" value="Unassembled WGS sequence"/>
</dbReference>
<dbReference type="InterPro" id="IPR035398">
    <property type="entry name" value="Bac_rhamnosid_C"/>
</dbReference>
<evidence type="ECO:0000256" key="1">
    <source>
        <dbReference type="ARBA" id="ARBA00001445"/>
    </source>
</evidence>
<sequence>MKGKLLWMMFAVIIFGVLPACARGVQVVSLKTEMRVNPVGIDNPAPMLSWQLASDRNHVSQLSYRILVASSLRKLADDVGDLWDSGEVRSSQTLYIPYGGRPLEGGMKCYWKVRVRTNRGRSAWSVPATWVTGMMSPLSWKAQWLGGNFPGDDRMSHVPARYFRKTFTLGGQVRQATLFVCGQGLYEAWVNGQKTGDYELAPASTEYEKKLYYNVYDVTCHLREGWNALGVLVGNGPFVKERIQNRGEGYGLPTMQAQLELVYEDGRRETIVSDTSWKCTVDGPIRANSEFDGEVYDARREMSGWTRSDFDDSAWEEARQVNPPSGGQLVYQFSPLMKVQATLRPLSIRPLRPGVYIMDMGQNMTGWVRARLNGTQAGDTLRMRFAETLRPDGSLYTDNLRSARPCDVYIAKGAKEEIWRPTFTYHGFRYVELQGFRTPPKPEDFEGQMVYDEMPTTGYIETSDTLFNQICRNAWWGIAGNYKGLPLDCPQRDERLGWLGDRVTGSLGEAYFFDNHLLYAKWLDDIRDAQRDNGSISDVSPSYWDVYNDDVSWPAAYFTVAQMLYHQYGDLRPLRRHYPSMKKWMDYMRDGYLKDGLMPRDTYGDWCLPPERQELIHSQDSTRITNGTLIGTAFYYYLSCLMARNAGLLGQSADSVAFAAQAEQVKAAFNRAFFHPEQSCYDNNTVTANILPLRFGMVPQGHERKVFDHIVQKTENDWQSHISTGVIGGQQLMRGLSDYGRTDLAWRIATNDTYPSWGYMARNGATTIWELWNGNTADPSMNSGNHVMLLGDLMLWAYHYLGGIGNAPGHVGFERLQLKPYLASGLDYVNASYESVHGRITSSWQLEGGYFHWEIQIPCNTSAFVYLPLADGNLADADRRQVEKAGGVFLRTEHGYAVFTFPSGHYRLKISYKKH</sequence>
<gene>
    <name evidence="8" type="ORF">H9819_08755</name>
</gene>
<organism evidence="8 9">
    <name type="scientific">Candidatus Bacteroides merdipullorum</name>
    <dbReference type="NCBI Taxonomy" id="2838474"/>
    <lineage>
        <taxon>Bacteria</taxon>
        <taxon>Pseudomonadati</taxon>
        <taxon>Bacteroidota</taxon>
        <taxon>Bacteroidia</taxon>
        <taxon>Bacteroidales</taxon>
        <taxon>Bacteroidaceae</taxon>
        <taxon>Bacteroides</taxon>
    </lineage>
</organism>
<dbReference type="InterPro" id="IPR035396">
    <property type="entry name" value="Bac_rhamnosid6H"/>
</dbReference>
<evidence type="ECO:0000313" key="8">
    <source>
        <dbReference type="EMBL" id="HIZ02317.1"/>
    </source>
</evidence>
<reference evidence="8" key="1">
    <citation type="journal article" date="2021" name="PeerJ">
        <title>Extensive microbial diversity within the chicken gut microbiome revealed by metagenomics and culture.</title>
        <authorList>
            <person name="Gilroy R."/>
            <person name="Ravi A."/>
            <person name="Getino M."/>
            <person name="Pursley I."/>
            <person name="Horton D.L."/>
            <person name="Alikhan N.F."/>
            <person name="Baker D."/>
            <person name="Gharbi K."/>
            <person name="Hall N."/>
            <person name="Watson M."/>
            <person name="Adriaenssens E.M."/>
            <person name="Foster-Nyarko E."/>
            <person name="Jarju S."/>
            <person name="Secka A."/>
            <person name="Antonio M."/>
            <person name="Oren A."/>
            <person name="Chaudhuri R.R."/>
            <person name="La Ragione R."/>
            <person name="Hildebrand F."/>
            <person name="Pallen M.J."/>
        </authorList>
    </citation>
    <scope>NUCLEOTIDE SEQUENCE</scope>
    <source>
        <strain evidence="8">ChiHjej12B11-24981</strain>
    </source>
</reference>
<evidence type="ECO:0000256" key="3">
    <source>
        <dbReference type="ARBA" id="ARBA00022801"/>
    </source>
</evidence>
<protein>
    <recommendedName>
        <fullName evidence="2">alpha-L-rhamnosidase</fullName>
        <ecNumber evidence="2">3.2.1.40</ecNumber>
    </recommendedName>
</protein>
<dbReference type="Gene3D" id="2.60.40.10">
    <property type="entry name" value="Immunoglobulins"/>
    <property type="match status" value="1"/>
</dbReference>
<dbReference type="Pfam" id="PF17389">
    <property type="entry name" value="Bac_rhamnosid6H"/>
    <property type="match status" value="1"/>
</dbReference>
<comment type="caution">
    <text evidence="8">The sequence shown here is derived from an EMBL/GenBank/DDBJ whole genome shotgun (WGS) entry which is preliminary data.</text>
</comment>
<evidence type="ECO:0000256" key="2">
    <source>
        <dbReference type="ARBA" id="ARBA00012652"/>
    </source>
</evidence>
<dbReference type="GO" id="GO:0005975">
    <property type="term" value="P:carbohydrate metabolic process"/>
    <property type="evidence" value="ECO:0007669"/>
    <property type="project" value="InterPro"/>
</dbReference>
<evidence type="ECO:0000259" key="4">
    <source>
        <dbReference type="Pfam" id="PF05592"/>
    </source>
</evidence>
<dbReference type="InterPro" id="IPR013783">
    <property type="entry name" value="Ig-like_fold"/>
</dbReference>
<dbReference type="PIRSF" id="PIRSF010631">
    <property type="entry name" value="A-rhamnsds"/>
    <property type="match status" value="1"/>
</dbReference>
<dbReference type="SUPFAM" id="SSF49785">
    <property type="entry name" value="Galactose-binding domain-like"/>
    <property type="match status" value="1"/>
</dbReference>
<dbReference type="InterPro" id="IPR012341">
    <property type="entry name" value="6hp_glycosidase-like_sf"/>
</dbReference>
<keyword evidence="3 8" id="KW-0378">Hydrolase</keyword>